<dbReference type="EMBL" id="CP073581">
    <property type="protein sequence ID" value="QUJ76888.1"/>
    <property type="molecule type" value="Genomic_DNA"/>
</dbReference>
<keyword evidence="1" id="KW-0732">Signal</keyword>
<evidence type="ECO:0000313" key="3">
    <source>
        <dbReference type="EMBL" id="QUJ76888.1"/>
    </source>
</evidence>
<evidence type="ECO:0000259" key="2">
    <source>
        <dbReference type="PROSITE" id="PS50234"/>
    </source>
</evidence>
<dbReference type="AlphaFoldDB" id="A0A975JEC7"/>
<dbReference type="KEGG" id="sual:KDD17_02170"/>
<feature type="signal peptide" evidence="1">
    <location>
        <begin position="1"/>
        <end position="18"/>
    </location>
</feature>
<dbReference type="PROSITE" id="PS50234">
    <property type="entry name" value="VWFA"/>
    <property type="match status" value="1"/>
</dbReference>
<protein>
    <submittedName>
        <fullName evidence="3">DUF1194 domain-containing protein</fullName>
    </submittedName>
</protein>
<feature type="chain" id="PRO_5037884815" evidence="1">
    <location>
        <begin position="19"/>
        <end position="219"/>
    </location>
</feature>
<dbReference type="Proteomes" id="UP000683291">
    <property type="component" value="Chromosome 1"/>
</dbReference>
<dbReference type="Pfam" id="PF06707">
    <property type="entry name" value="DUF1194"/>
    <property type="match status" value="1"/>
</dbReference>
<dbReference type="Gene3D" id="3.40.50.410">
    <property type="entry name" value="von Willebrand factor, type A domain"/>
    <property type="match status" value="1"/>
</dbReference>
<name>A0A975JEC7_9RHOB</name>
<organism evidence="3 4">
    <name type="scientific">Sulfitobacter albidus</name>
    <dbReference type="NCBI Taxonomy" id="2829501"/>
    <lineage>
        <taxon>Bacteria</taxon>
        <taxon>Pseudomonadati</taxon>
        <taxon>Pseudomonadota</taxon>
        <taxon>Alphaproteobacteria</taxon>
        <taxon>Rhodobacterales</taxon>
        <taxon>Roseobacteraceae</taxon>
        <taxon>Sulfitobacter</taxon>
    </lineage>
</organism>
<dbReference type="CDD" id="cd00198">
    <property type="entry name" value="vWFA"/>
    <property type="match status" value="1"/>
</dbReference>
<evidence type="ECO:0000313" key="4">
    <source>
        <dbReference type="Proteomes" id="UP000683291"/>
    </source>
</evidence>
<feature type="domain" description="VWFA" evidence="2">
    <location>
        <begin position="22"/>
        <end position="211"/>
    </location>
</feature>
<sequence>MRALLPFVFSFLPTAVLPCDLALVLAVDVSGSVDRREYRIQMDGLAAALGDGTVVDALIEAQARVTLIQWSGASRQRQTIPWRAVENADDVARFADEVANNPREWKNYSTAVGEAVGLALEVLREVEGCRRRVIDVSGDGVSNEGVLPQVHRPALSARGVTLNALAIETDDDDLTAWFFENLIHGDGAFVITANGFEDYPAQILRKLQREVTRQVSRGP</sequence>
<dbReference type="RefSeq" id="WP_212705085.1">
    <property type="nucleotide sequence ID" value="NZ_CP073581.1"/>
</dbReference>
<keyword evidence="4" id="KW-1185">Reference proteome</keyword>
<dbReference type="InterPro" id="IPR036465">
    <property type="entry name" value="vWFA_dom_sf"/>
</dbReference>
<dbReference type="SUPFAM" id="SSF53300">
    <property type="entry name" value="vWA-like"/>
    <property type="match status" value="1"/>
</dbReference>
<reference evidence="3" key="1">
    <citation type="submission" date="2021-04" db="EMBL/GenBank/DDBJ databases">
        <title>Complete genome sequence for Sulfitobacter sp. strain JK7-1.</title>
        <authorList>
            <person name="Park S.-J."/>
        </authorList>
    </citation>
    <scope>NUCLEOTIDE SEQUENCE</scope>
    <source>
        <strain evidence="3">JK7-1</strain>
    </source>
</reference>
<proteinExistence type="predicted"/>
<dbReference type="InterPro" id="IPR010607">
    <property type="entry name" value="DUF1194"/>
</dbReference>
<gene>
    <name evidence="3" type="ORF">KDD17_02170</name>
</gene>
<dbReference type="InterPro" id="IPR002035">
    <property type="entry name" value="VWF_A"/>
</dbReference>
<evidence type="ECO:0000256" key="1">
    <source>
        <dbReference type="SAM" id="SignalP"/>
    </source>
</evidence>
<accession>A0A975JEC7</accession>